<dbReference type="EMBL" id="SMMG02000006">
    <property type="protein sequence ID" value="KAA3469393.1"/>
    <property type="molecule type" value="Genomic_DNA"/>
</dbReference>
<evidence type="ECO:0000313" key="1">
    <source>
        <dbReference type="EMBL" id="KAA3469393.1"/>
    </source>
</evidence>
<proteinExistence type="predicted"/>
<reference evidence="2" key="1">
    <citation type="journal article" date="2019" name="Plant Biotechnol. J.">
        <title>Genome sequencing of the Australian wild diploid species Gossypium australe highlights disease resistance and delayed gland morphogenesis.</title>
        <authorList>
            <person name="Cai Y."/>
            <person name="Cai X."/>
            <person name="Wang Q."/>
            <person name="Wang P."/>
            <person name="Zhang Y."/>
            <person name="Cai C."/>
            <person name="Xu Y."/>
            <person name="Wang K."/>
            <person name="Zhou Z."/>
            <person name="Wang C."/>
            <person name="Geng S."/>
            <person name="Li B."/>
            <person name="Dong Q."/>
            <person name="Hou Y."/>
            <person name="Wang H."/>
            <person name="Ai P."/>
            <person name="Liu Z."/>
            <person name="Yi F."/>
            <person name="Sun M."/>
            <person name="An G."/>
            <person name="Cheng J."/>
            <person name="Zhang Y."/>
            <person name="Shi Q."/>
            <person name="Xie Y."/>
            <person name="Shi X."/>
            <person name="Chang Y."/>
            <person name="Huang F."/>
            <person name="Chen Y."/>
            <person name="Hong S."/>
            <person name="Mi L."/>
            <person name="Sun Q."/>
            <person name="Zhang L."/>
            <person name="Zhou B."/>
            <person name="Peng R."/>
            <person name="Zhang X."/>
            <person name="Liu F."/>
        </authorList>
    </citation>
    <scope>NUCLEOTIDE SEQUENCE [LARGE SCALE GENOMIC DNA]</scope>
    <source>
        <strain evidence="2">cv. PA1801</strain>
    </source>
</reference>
<sequence>MSKGDEFETTSLDQYDFVIDYHHGKINVVADALSRKATVELWAIGTTCRYQVVIEKKLVQQGSVENFSIDDNDCLRFCSQICVPNVVDLMELILHETHNTPIAMHPSGVKIYRDLQETYW</sequence>
<evidence type="ECO:0000313" key="2">
    <source>
        <dbReference type="Proteomes" id="UP000325315"/>
    </source>
</evidence>
<dbReference type="Proteomes" id="UP000325315">
    <property type="component" value="Unassembled WGS sequence"/>
</dbReference>
<protein>
    <submittedName>
        <fullName evidence="1">Integrase</fullName>
    </submittedName>
</protein>
<comment type="caution">
    <text evidence="1">The sequence shown here is derived from an EMBL/GenBank/DDBJ whole genome shotgun (WGS) entry which is preliminary data.</text>
</comment>
<dbReference type="OrthoDB" id="1226522at2759"/>
<keyword evidence="2" id="KW-1185">Reference proteome</keyword>
<accession>A0A5B6VJY6</accession>
<organism evidence="1 2">
    <name type="scientific">Gossypium australe</name>
    <dbReference type="NCBI Taxonomy" id="47621"/>
    <lineage>
        <taxon>Eukaryota</taxon>
        <taxon>Viridiplantae</taxon>
        <taxon>Streptophyta</taxon>
        <taxon>Embryophyta</taxon>
        <taxon>Tracheophyta</taxon>
        <taxon>Spermatophyta</taxon>
        <taxon>Magnoliopsida</taxon>
        <taxon>eudicotyledons</taxon>
        <taxon>Gunneridae</taxon>
        <taxon>Pentapetalae</taxon>
        <taxon>rosids</taxon>
        <taxon>malvids</taxon>
        <taxon>Malvales</taxon>
        <taxon>Malvaceae</taxon>
        <taxon>Malvoideae</taxon>
        <taxon>Gossypium</taxon>
    </lineage>
</organism>
<dbReference type="AlphaFoldDB" id="A0A5B6VJY6"/>
<gene>
    <name evidence="1" type="ORF">EPI10_015186</name>
</gene>
<name>A0A5B6VJY6_9ROSI</name>